<feature type="transmembrane region" description="Helical" evidence="1">
    <location>
        <begin position="132"/>
        <end position="149"/>
    </location>
</feature>
<gene>
    <name evidence="2" type="ORF">SAMN05216559_2523</name>
</gene>
<feature type="transmembrane region" description="Helical" evidence="1">
    <location>
        <begin position="105"/>
        <end position="126"/>
    </location>
</feature>
<dbReference type="InterPro" id="IPR026898">
    <property type="entry name" value="PrsW"/>
</dbReference>
<dbReference type="EMBL" id="FOZK01000002">
    <property type="protein sequence ID" value="SFS01637.1"/>
    <property type="molecule type" value="Genomic_DNA"/>
</dbReference>
<dbReference type="RefSeq" id="WP_089816854.1">
    <property type="nucleotide sequence ID" value="NZ_FOZK01000002.1"/>
</dbReference>
<accession>A0A1I6LDX4</accession>
<keyword evidence="1" id="KW-1133">Transmembrane helix</keyword>
<protein>
    <submittedName>
        <fullName evidence="2">Membrane proteinase PrsW, cleaves anti-sigma factor RsiW, M82 family</fullName>
    </submittedName>
</protein>
<sequence>MRDRDPVAIVLGDTEDLYDVAEWDARSIIDRLSVVIYAVLHGIKRFGLIALALLLFVAQLAFAGLLVVEEPRLGFLAALSAVPALLLVAYVWYDDPTRREPIDALAITFVLAVLFASFAAAVNSVFQVVFSYVPVIGMALFFFLVVGPIEETVKWLAIRSHAYGRDDFDAVIDGAVYGAVAGLGFATIENALYITQGYQAAAEMAGVTQIERAIGTATSRAFVGPGHVLYSAFAGYYLGLAKFNRENAGPIVVKGILIAALIHATYNTLVTYLPIDNLFLSLGVILGFDLIVGYFLYRKLSRYTKYYHRAEDESDAMGATAEDD</sequence>
<evidence type="ECO:0000256" key="1">
    <source>
        <dbReference type="SAM" id="Phobius"/>
    </source>
</evidence>
<evidence type="ECO:0000313" key="2">
    <source>
        <dbReference type="EMBL" id="SFS01637.1"/>
    </source>
</evidence>
<name>A0A1I6LDX4_9EURY</name>
<dbReference type="PANTHER" id="PTHR36844">
    <property type="entry name" value="PROTEASE PRSW"/>
    <property type="match status" value="1"/>
</dbReference>
<dbReference type="Pfam" id="PF13367">
    <property type="entry name" value="PrsW-protease"/>
    <property type="match status" value="1"/>
</dbReference>
<keyword evidence="1" id="KW-0472">Membrane</keyword>
<organism evidence="2 3">
    <name type="scientific">Halomicrobium zhouii</name>
    <dbReference type="NCBI Taxonomy" id="767519"/>
    <lineage>
        <taxon>Archaea</taxon>
        <taxon>Methanobacteriati</taxon>
        <taxon>Methanobacteriota</taxon>
        <taxon>Stenosarchaea group</taxon>
        <taxon>Halobacteria</taxon>
        <taxon>Halobacteriales</taxon>
        <taxon>Haloarculaceae</taxon>
        <taxon>Halomicrobium</taxon>
    </lineage>
</organism>
<reference evidence="2 3" key="1">
    <citation type="submission" date="2016-10" db="EMBL/GenBank/DDBJ databases">
        <authorList>
            <person name="de Groot N.N."/>
        </authorList>
    </citation>
    <scope>NUCLEOTIDE SEQUENCE [LARGE SCALE GENOMIC DNA]</scope>
    <source>
        <strain evidence="2 3">CGMCC 1.10457</strain>
    </source>
</reference>
<evidence type="ECO:0000313" key="3">
    <source>
        <dbReference type="Proteomes" id="UP000199062"/>
    </source>
</evidence>
<dbReference type="STRING" id="767519.SAMN05216559_2523"/>
<feature type="transmembrane region" description="Helical" evidence="1">
    <location>
        <begin position="278"/>
        <end position="297"/>
    </location>
</feature>
<keyword evidence="3" id="KW-1185">Reference proteome</keyword>
<dbReference type="Proteomes" id="UP000199062">
    <property type="component" value="Unassembled WGS sequence"/>
</dbReference>
<keyword evidence="1" id="KW-0812">Transmembrane</keyword>
<dbReference type="OrthoDB" id="248468at2157"/>
<feature type="transmembrane region" description="Helical" evidence="1">
    <location>
        <begin position="73"/>
        <end position="93"/>
    </location>
</feature>
<dbReference type="AlphaFoldDB" id="A0A1I6LDX4"/>
<feature type="transmembrane region" description="Helical" evidence="1">
    <location>
        <begin position="46"/>
        <end position="67"/>
    </location>
</feature>
<feature type="transmembrane region" description="Helical" evidence="1">
    <location>
        <begin position="251"/>
        <end position="272"/>
    </location>
</feature>
<proteinExistence type="predicted"/>
<dbReference type="PANTHER" id="PTHR36844:SF1">
    <property type="entry name" value="PROTEASE PRSW"/>
    <property type="match status" value="1"/>
</dbReference>
<dbReference type="GO" id="GO:0008233">
    <property type="term" value="F:peptidase activity"/>
    <property type="evidence" value="ECO:0007669"/>
    <property type="project" value="InterPro"/>
</dbReference>